<feature type="transmembrane region" description="Helical" evidence="1">
    <location>
        <begin position="327"/>
        <end position="346"/>
    </location>
</feature>
<organism evidence="2 3">
    <name type="scientific">Thermosipho affectus</name>
    <dbReference type="NCBI Taxonomy" id="660294"/>
    <lineage>
        <taxon>Bacteria</taxon>
        <taxon>Thermotogati</taxon>
        <taxon>Thermotogota</taxon>
        <taxon>Thermotogae</taxon>
        <taxon>Thermotogales</taxon>
        <taxon>Fervidobacteriaceae</taxon>
        <taxon>Thermosipho</taxon>
    </lineage>
</organism>
<name>A0ABX3IKR0_9BACT</name>
<gene>
    <name evidence="2" type="ORF">XJ44_01190</name>
</gene>
<accession>A0ABX3IKR0</accession>
<protein>
    <submittedName>
        <fullName evidence="2">Uncharacterized protein</fullName>
    </submittedName>
</protein>
<feature type="transmembrane region" description="Helical" evidence="1">
    <location>
        <begin position="516"/>
        <end position="537"/>
    </location>
</feature>
<keyword evidence="3" id="KW-1185">Reference proteome</keyword>
<evidence type="ECO:0000313" key="3">
    <source>
        <dbReference type="Proteomes" id="UP000242616"/>
    </source>
</evidence>
<keyword evidence="1" id="KW-1133">Transmembrane helix</keyword>
<feature type="transmembrane region" description="Helical" evidence="1">
    <location>
        <begin position="303"/>
        <end position="320"/>
    </location>
</feature>
<keyword evidence="1" id="KW-0812">Transmembrane</keyword>
<feature type="transmembrane region" description="Helical" evidence="1">
    <location>
        <begin position="278"/>
        <end position="297"/>
    </location>
</feature>
<sequence length="604" mass="71334">MKRALFFSFLIIFSIMVFTINLEKSKELFLYYIQNFDNPSDEFLLTVKKSIDKDLLLYRFYKIALVGSVEKTDVTKKVGDYLNVIYKQTISKDYNEQLARAMFFSYLESSLERKKFEPSFIKSSPNFNQFFNKYQSKVIFASRNFISDLFAKHLGAKIDLPHDIAAPYYTYEFKYTPKFNQPEFLDEIKILLNNEEIKSKFNEYLGEIKKHPDRLSYYINRYTSLMQRNIIKDISNLKNHFSEYFAKLPPKKTNFWWIRWIIYVLIILIFFKSRKWNYVILTISIVEILYLFLAFDVLSNTDATIYGLIAFFALIASIFITLKNKKIFDIIIVSLLVLSFFIPAFSTKDLLMKNQKEFQNSIYFDELTSDVLKDKYSRFSNIITNLLTIVNSSINNTESIVNRIKINLNEIDKNVKTAEYKSIENFDNRIKDFKSLKDELSNYVIEEDINKSQFKRAEKDLEKFSNKIAKLSSEKFEKLFVSELKRRLNLEEIAPSVRKLEKIISNTKDKNSLKIYFYKTKFGIITFVLITIGLFLYTLKNKNYFIWIIASILSSILMLITPINYIVQFGVPMLKLNYTFTIPTLFIISILILFNSLKSLPKKG</sequence>
<dbReference type="EMBL" id="LBFC01000005">
    <property type="protein sequence ID" value="ONN27908.1"/>
    <property type="molecule type" value="Genomic_DNA"/>
</dbReference>
<feature type="transmembrane region" description="Helical" evidence="1">
    <location>
        <begin position="255"/>
        <end position="271"/>
    </location>
</feature>
<feature type="transmembrane region" description="Helical" evidence="1">
    <location>
        <begin position="578"/>
        <end position="597"/>
    </location>
</feature>
<proteinExistence type="predicted"/>
<dbReference type="Proteomes" id="UP000242616">
    <property type="component" value="Unassembled WGS sequence"/>
</dbReference>
<evidence type="ECO:0000313" key="2">
    <source>
        <dbReference type="EMBL" id="ONN27908.1"/>
    </source>
</evidence>
<evidence type="ECO:0000256" key="1">
    <source>
        <dbReference type="SAM" id="Phobius"/>
    </source>
</evidence>
<keyword evidence="1" id="KW-0472">Membrane</keyword>
<comment type="caution">
    <text evidence="2">The sequence shown here is derived from an EMBL/GenBank/DDBJ whole genome shotgun (WGS) entry which is preliminary data.</text>
</comment>
<reference evidence="2 3" key="1">
    <citation type="submission" date="2015-06" db="EMBL/GenBank/DDBJ databases">
        <title>Genome sequencing of Thermotogales isolates from hydrothermal vents.</title>
        <authorList>
            <person name="Haverkamp T.H."/>
            <person name="Kublanov I.V."/>
            <person name="Nesbo C.L."/>
        </authorList>
    </citation>
    <scope>NUCLEOTIDE SEQUENCE [LARGE SCALE GENOMIC DNA]</scope>
    <source>
        <strain evidence="3">ik275mar</strain>
    </source>
</reference>
<feature type="transmembrane region" description="Helical" evidence="1">
    <location>
        <begin position="544"/>
        <end position="566"/>
    </location>
</feature>